<evidence type="ECO:0000256" key="2">
    <source>
        <dbReference type="ARBA" id="ARBA00022670"/>
    </source>
</evidence>
<dbReference type="CDD" id="cd12797">
    <property type="entry name" value="M23_peptidase"/>
    <property type="match status" value="1"/>
</dbReference>
<organism evidence="10 11">
    <name type="scientific">Tistlia consotensis USBA 355</name>
    <dbReference type="NCBI Taxonomy" id="560819"/>
    <lineage>
        <taxon>Bacteria</taxon>
        <taxon>Pseudomonadati</taxon>
        <taxon>Pseudomonadota</taxon>
        <taxon>Alphaproteobacteria</taxon>
        <taxon>Rhodospirillales</taxon>
        <taxon>Rhodovibrionaceae</taxon>
        <taxon>Tistlia</taxon>
    </lineage>
</organism>
<dbReference type="Pfam" id="PF19353">
    <property type="entry name" value="DUF5930"/>
    <property type="match status" value="1"/>
</dbReference>
<keyword evidence="7" id="KW-0175">Coiled coil</keyword>
<protein>
    <submittedName>
        <fullName evidence="10">Murein DD-endopeptidase MepM and murein hydrolase activator NlpD, contain LysM domain</fullName>
    </submittedName>
</protein>
<evidence type="ECO:0000259" key="8">
    <source>
        <dbReference type="Pfam" id="PF01551"/>
    </source>
</evidence>
<keyword evidence="4 10" id="KW-0378">Hydrolase</keyword>
<sequence length="699" mass="77104">MKKAEPARLGDTRGTAPFSRVLQGIKARFDRLFVHREILLRSSDRVRCLRLTPRFQKAACLLLAIGAGWAAYASVGFIEQRHQLADREHEIARSQAAYGDLLAEVDRYQRHFASITRELEATQQRLLSQLASEGVPEAADQRAERSDQTAEMKARMVVAQDELRGQLGALEVDLKDVARRNGSLKDRIHSLQSALTATENQRAEVEEAHHRLGRMLSETEMALAHERSEKADMASGMTDLKAQLADWKKRYAALSDAKDAVAQERDLLESDLASERATSASLDKQVSDLKVALSDARHGVKQAATTREELTGKLGSVRGELKQALGAREALEQKLAAAARQLSDSRSRIEALEQRREDLEKGSDRLARALRDSKSQNDALVERMAGLDQSLQLASDQIAGLKKERDGHLRQIADLAGNLDGSRKKVASLQGQLYGLTRTLDSADRKTEALAEQRDLLRARLTQAHTDLAAQAERHEAVIRRLSARTTQSIDTMEELLSLTGLNLDAVMDEANSKVEGDGKGGPFLPYVDTPDQPHAGHPAVTLGDLNDKIRHWEVLQQVLAATPFAAPLSTDFHISSYFGKRKDPINGRLSRHEGLDLVAAYRSPVLATAPGVVSFAGWLSGYGRVVEVDHGFGITTRYAHLRRIVVKVGERLGFHQEVGQLGNSGRSTGAHVHYEVRYNDKPLNPLKFMKAASHVLKG</sequence>
<dbReference type="RefSeq" id="WP_143596199.1">
    <property type="nucleotide sequence ID" value="NZ_FWZX01000006.1"/>
</dbReference>
<dbReference type="PANTHER" id="PTHR21666">
    <property type="entry name" value="PEPTIDASE-RELATED"/>
    <property type="match status" value="1"/>
</dbReference>
<feature type="domain" description="M23ase beta-sheet core" evidence="8">
    <location>
        <begin position="592"/>
        <end position="686"/>
    </location>
</feature>
<dbReference type="SUPFAM" id="SSF51261">
    <property type="entry name" value="Duplicated hybrid motif"/>
    <property type="match status" value="1"/>
</dbReference>
<keyword evidence="5" id="KW-0862">Zinc</keyword>
<dbReference type="STRING" id="560819.SAMN05428998_106168"/>
<evidence type="ECO:0000256" key="6">
    <source>
        <dbReference type="ARBA" id="ARBA00023049"/>
    </source>
</evidence>
<dbReference type="GO" id="GO:0046872">
    <property type="term" value="F:metal ion binding"/>
    <property type="evidence" value="ECO:0007669"/>
    <property type="project" value="UniProtKB-KW"/>
</dbReference>
<dbReference type="PANTHER" id="PTHR21666:SF288">
    <property type="entry name" value="CELL DIVISION PROTEIN YTFB"/>
    <property type="match status" value="1"/>
</dbReference>
<dbReference type="AlphaFoldDB" id="A0A1Y6BLX0"/>
<dbReference type="Gene3D" id="1.10.287.1490">
    <property type="match status" value="1"/>
</dbReference>
<dbReference type="Proteomes" id="UP000192917">
    <property type="component" value="Unassembled WGS sequence"/>
</dbReference>
<comment type="cofactor">
    <cofactor evidence="1">
        <name>Zn(2+)</name>
        <dbReference type="ChEBI" id="CHEBI:29105"/>
    </cofactor>
</comment>
<evidence type="ECO:0000256" key="3">
    <source>
        <dbReference type="ARBA" id="ARBA00022723"/>
    </source>
</evidence>
<evidence type="ECO:0000313" key="10">
    <source>
        <dbReference type="EMBL" id="SMF18521.1"/>
    </source>
</evidence>
<evidence type="ECO:0000256" key="4">
    <source>
        <dbReference type="ARBA" id="ARBA00022801"/>
    </source>
</evidence>
<dbReference type="Pfam" id="PF01551">
    <property type="entry name" value="Peptidase_M23"/>
    <property type="match status" value="1"/>
</dbReference>
<dbReference type="Gene3D" id="2.70.70.10">
    <property type="entry name" value="Glucose Permease (Domain IIA)"/>
    <property type="match status" value="1"/>
</dbReference>
<keyword evidence="2" id="KW-0645">Protease</keyword>
<accession>A0A1Y6BLX0</accession>
<evidence type="ECO:0000256" key="7">
    <source>
        <dbReference type="SAM" id="Coils"/>
    </source>
</evidence>
<evidence type="ECO:0000256" key="1">
    <source>
        <dbReference type="ARBA" id="ARBA00001947"/>
    </source>
</evidence>
<keyword evidence="6" id="KW-0482">Metalloprotease</keyword>
<dbReference type="GO" id="GO:0004222">
    <property type="term" value="F:metalloendopeptidase activity"/>
    <property type="evidence" value="ECO:0007669"/>
    <property type="project" value="TreeGrafter"/>
</dbReference>
<proteinExistence type="predicted"/>
<keyword evidence="3" id="KW-0479">Metal-binding</keyword>
<name>A0A1Y6BLX0_9PROT</name>
<evidence type="ECO:0000259" key="9">
    <source>
        <dbReference type="Pfam" id="PF19353"/>
    </source>
</evidence>
<evidence type="ECO:0000313" key="11">
    <source>
        <dbReference type="Proteomes" id="UP000192917"/>
    </source>
</evidence>
<dbReference type="InterPro" id="IPR050570">
    <property type="entry name" value="Cell_wall_metabolism_enzyme"/>
</dbReference>
<dbReference type="InterPro" id="IPR011055">
    <property type="entry name" value="Dup_hybrid_motif"/>
</dbReference>
<dbReference type="EMBL" id="FWZX01000006">
    <property type="protein sequence ID" value="SMF18521.1"/>
    <property type="molecule type" value="Genomic_DNA"/>
</dbReference>
<evidence type="ECO:0000256" key="5">
    <source>
        <dbReference type="ARBA" id="ARBA00022833"/>
    </source>
</evidence>
<dbReference type="InterPro" id="IPR045974">
    <property type="entry name" value="DUF5930"/>
</dbReference>
<dbReference type="FunFam" id="2.70.70.10:FF:000006">
    <property type="entry name" value="M23 family peptidase"/>
    <property type="match status" value="1"/>
</dbReference>
<feature type="domain" description="DUF5930" evidence="9">
    <location>
        <begin position="390"/>
        <end position="573"/>
    </location>
</feature>
<dbReference type="InterPro" id="IPR016047">
    <property type="entry name" value="M23ase_b-sheet_dom"/>
</dbReference>
<dbReference type="SUPFAM" id="SSF57997">
    <property type="entry name" value="Tropomyosin"/>
    <property type="match status" value="2"/>
</dbReference>
<keyword evidence="11" id="KW-1185">Reference proteome</keyword>
<dbReference type="GO" id="GO:0006508">
    <property type="term" value="P:proteolysis"/>
    <property type="evidence" value="ECO:0007669"/>
    <property type="project" value="UniProtKB-KW"/>
</dbReference>
<feature type="coiled-coil region" evidence="7">
    <location>
        <begin position="321"/>
        <end position="404"/>
    </location>
</feature>
<gene>
    <name evidence="10" type="ORF">SAMN05428998_106168</name>
</gene>
<reference evidence="10 11" key="1">
    <citation type="submission" date="2017-04" db="EMBL/GenBank/DDBJ databases">
        <authorList>
            <person name="Afonso C.L."/>
            <person name="Miller P.J."/>
            <person name="Scott M.A."/>
            <person name="Spackman E."/>
            <person name="Goraichik I."/>
            <person name="Dimitrov K.M."/>
            <person name="Suarez D.L."/>
            <person name="Swayne D.E."/>
        </authorList>
    </citation>
    <scope>NUCLEOTIDE SEQUENCE [LARGE SCALE GENOMIC DNA]</scope>
    <source>
        <strain evidence="10 11">USBA 355</strain>
    </source>
</reference>